<evidence type="ECO:0000313" key="12">
    <source>
        <dbReference type="Proteomes" id="UP001596501"/>
    </source>
</evidence>
<dbReference type="Pfam" id="PF13365">
    <property type="entry name" value="Trypsin_2"/>
    <property type="match status" value="1"/>
</dbReference>
<evidence type="ECO:0000256" key="1">
    <source>
        <dbReference type="ARBA" id="ARBA00012493"/>
    </source>
</evidence>
<keyword evidence="7" id="KW-0051">Antiviral defense</keyword>
<dbReference type="SUPFAM" id="SSF56672">
    <property type="entry name" value="DNA/RNA polymerases"/>
    <property type="match status" value="1"/>
</dbReference>
<dbReference type="PROSITE" id="PS50878">
    <property type="entry name" value="RT_POL"/>
    <property type="match status" value="1"/>
</dbReference>
<dbReference type="RefSeq" id="WP_382227889.1">
    <property type="nucleotide sequence ID" value="NZ_JBHTCA010000033.1"/>
</dbReference>
<dbReference type="Proteomes" id="UP001596501">
    <property type="component" value="Unassembled WGS sequence"/>
</dbReference>
<keyword evidence="6" id="KW-0695">RNA-directed DNA polymerase</keyword>
<evidence type="ECO:0000256" key="8">
    <source>
        <dbReference type="ARBA" id="ARBA00034120"/>
    </source>
</evidence>
<dbReference type="InterPro" id="IPR000123">
    <property type="entry name" value="Reverse_transcriptase_msDNA"/>
</dbReference>
<dbReference type="PRINTS" id="PR00866">
    <property type="entry name" value="RNADNAPOLMS"/>
</dbReference>
<comment type="similarity">
    <text evidence="8">Belongs to the bacterial reverse transcriptase family.</text>
</comment>
<gene>
    <name evidence="11" type="ORF">ACFQPB_21575</name>
</gene>
<comment type="catalytic activity">
    <reaction evidence="9">
        <text>DNA(n) + a 2'-deoxyribonucleoside 5'-triphosphate = DNA(n+1) + diphosphate</text>
        <dbReference type="Rhea" id="RHEA:22508"/>
        <dbReference type="Rhea" id="RHEA-COMP:17339"/>
        <dbReference type="Rhea" id="RHEA-COMP:17340"/>
        <dbReference type="ChEBI" id="CHEBI:33019"/>
        <dbReference type="ChEBI" id="CHEBI:61560"/>
        <dbReference type="ChEBI" id="CHEBI:173112"/>
        <dbReference type="EC" id="2.7.7.49"/>
    </reaction>
</comment>
<evidence type="ECO:0000256" key="2">
    <source>
        <dbReference type="ARBA" id="ARBA00022679"/>
    </source>
</evidence>
<evidence type="ECO:0000256" key="5">
    <source>
        <dbReference type="ARBA" id="ARBA00022842"/>
    </source>
</evidence>
<dbReference type="InterPro" id="IPR043502">
    <property type="entry name" value="DNA/RNA_pol_sf"/>
</dbReference>
<evidence type="ECO:0000259" key="10">
    <source>
        <dbReference type="PROSITE" id="PS50878"/>
    </source>
</evidence>
<feature type="domain" description="Reverse transcriptase" evidence="10">
    <location>
        <begin position="20"/>
        <end position="252"/>
    </location>
</feature>
<dbReference type="Gene3D" id="2.40.10.120">
    <property type="match status" value="1"/>
</dbReference>
<comment type="caution">
    <text evidence="11">The sequence shown here is derived from an EMBL/GenBank/DDBJ whole genome shotgun (WGS) entry which is preliminary data.</text>
</comment>
<dbReference type="InterPro" id="IPR000477">
    <property type="entry name" value="RT_dom"/>
</dbReference>
<dbReference type="InterPro" id="IPR009003">
    <property type="entry name" value="Peptidase_S1_PA"/>
</dbReference>
<dbReference type="CDD" id="cd03487">
    <property type="entry name" value="RT_Bac_retron_II"/>
    <property type="match status" value="1"/>
</dbReference>
<dbReference type="EMBL" id="JBHTCA010000033">
    <property type="protein sequence ID" value="MFC7411455.1"/>
    <property type="molecule type" value="Genomic_DNA"/>
</dbReference>
<name>A0ABW2QQ16_9BURK</name>
<organism evidence="11 12">
    <name type="scientific">Hydrogenophaga atypica</name>
    <dbReference type="NCBI Taxonomy" id="249409"/>
    <lineage>
        <taxon>Bacteria</taxon>
        <taxon>Pseudomonadati</taxon>
        <taxon>Pseudomonadota</taxon>
        <taxon>Betaproteobacteria</taxon>
        <taxon>Burkholderiales</taxon>
        <taxon>Comamonadaceae</taxon>
        <taxon>Hydrogenophaga</taxon>
    </lineage>
</organism>
<keyword evidence="2" id="KW-0808">Transferase</keyword>
<dbReference type="Pfam" id="PF00078">
    <property type="entry name" value="RVT_1"/>
    <property type="match status" value="1"/>
</dbReference>
<proteinExistence type="inferred from homology"/>
<keyword evidence="12" id="KW-1185">Reference proteome</keyword>
<dbReference type="PANTHER" id="PTHR34047:SF7">
    <property type="entry name" value="RNA-DIRECTED DNA POLYMERASE"/>
    <property type="match status" value="1"/>
</dbReference>
<keyword evidence="3" id="KW-0548">Nucleotidyltransferase</keyword>
<dbReference type="SUPFAM" id="SSF50494">
    <property type="entry name" value="Trypsin-like serine proteases"/>
    <property type="match status" value="1"/>
</dbReference>
<evidence type="ECO:0000256" key="3">
    <source>
        <dbReference type="ARBA" id="ARBA00022695"/>
    </source>
</evidence>
<sequence length="546" mass="60595">MLLNAVASLNDLAAYFGYTDYEKLKGLIYPKPRYTTFEIPKRSGGVRKIDAPKRRLKEHQRKLSRDLTDIFGNLSSAAHGFVLGRSVITNALPHVGRKSVVRVDLKDFFHQIHFGRVKGLFLGPPFDLPDDVSTVLAHLCCHEGVLPQGAPTSPPITNFICLALDRRLRQLARRYKGRYTRYSDDLNFSFPSLSLNQIPNELFIVSFVEDRAVVEAGPLITEVVQKQGFTINPKKNRGVDRDKRQIVTGIVVNEGLSVPRKYLESIRGALHVWRKYGLADAEKNSVPLLHTRNFASGKMPSFVPLLAGKLNWLASVEGRSGVSYQKFSRQFNELARRDGFAGKALKIEPEVKTSADADKATWYLTADGPMMGNYDVVNGTAFRYRGNVWITCAHCIGSLKSCTAFPQVVLTRRTGEKVFARVVDVDWHRDLAILRPMPFEPIPRDLPFFVPSSSAVKGGDTLGVMGFPSSVESQAPAFMRTDVVRTRAVSGVERIEIDKQIVQGNSGGPVFDLNYRVVGVVVEGASVTGGMNSCVAIREIATLKHF</sequence>
<dbReference type="PANTHER" id="PTHR34047">
    <property type="entry name" value="NUCLEAR INTRON MATURASE 1, MITOCHONDRIAL-RELATED"/>
    <property type="match status" value="1"/>
</dbReference>
<evidence type="ECO:0000256" key="7">
    <source>
        <dbReference type="ARBA" id="ARBA00023118"/>
    </source>
</evidence>
<reference evidence="12" key="1">
    <citation type="journal article" date="2019" name="Int. J. Syst. Evol. Microbiol.">
        <title>The Global Catalogue of Microorganisms (GCM) 10K type strain sequencing project: providing services to taxonomists for standard genome sequencing and annotation.</title>
        <authorList>
            <consortium name="The Broad Institute Genomics Platform"/>
            <consortium name="The Broad Institute Genome Sequencing Center for Infectious Disease"/>
            <person name="Wu L."/>
            <person name="Ma J."/>
        </authorList>
    </citation>
    <scope>NUCLEOTIDE SEQUENCE [LARGE SCALE GENOMIC DNA]</scope>
    <source>
        <strain evidence="12">CGMCC 1.12371</strain>
    </source>
</reference>
<accession>A0ABW2QQ16</accession>
<evidence type="ECO:0000256" key="6">
    <source>
        <dbReference type="ARBA" id="ARBA00022918"/>
    </source>
</evidence>
<evidence type="ECO:0000256" key="9">
    <source>
        <dbReference type="ARBA" id="ARBA00048173"/>
    </source>
</evidence>
<dbReference type="EC" id="2.7.7.49" evidence="1"/>
<keyword evidence="5" id="KW-0460">Magnesium</keyword>
<evidence type="ECO:0000313" key="11">
    <source>
        <dbReference type="EMBL" id="MFC7411455.1"/>
    </source>
</evidence>
<keyword evidence="4" id="KW-0479">Metal-binding</keyword>
<protein>
    <recommendedName>
        <fullName evidence="1">RNA-directed DNA polymerase</fullName>
        <ecNumber evidence="1">2.7.7.49</ecNumber>
    </recommendedName>
</protein>
<evidence type="ECO:0000256" key="4">
    <source>
        <dbReference type="ARBA" id="ARBA00022723"/>
    </source>
</evidence>
<dbReference type="InterPro" id="IPR051083">
    <property type="entry name" value="GrpII_Intron_Splice-Mob/Def"/>
</dbReference>